<gene>
    <name evidence="2" type="ORF">Q664_43840</name>
</gene>
<keyword evidence="1" id="KW-0472">Membrane</keyword>
<dbReference type="AlphaFoldDB" id="A0A084SHS0"/>
<dbReference type="Proteomes" id="UP000028547">
    <property type="component" value="Unassembled WGS sequence"/>
</dbReference>
<dbReference type="RefSeq" id="WP_043410150.1">
    <property type="nucleotide sequence ID" value="NZ_JPMI01000306.1"/>
</dbReference>
<keyword evidence="1" id="KW-0812">Transmembrane</keyword>
<comment type="caution">
    <text evidence="2">The sequence shown here is derived from an EMBL/GenBank/DDBJ whole genome shotgun (WGS) entry which is preliminary data.</text>
</comment>
<dbReference type="EMBL" id="JPMI01000306">
    <property type="protein sequence ID" value="KFA88005.1"/>
    <property type="molecule type" value="Genomic_DNA"/>
</dbReference>
<evidence type="ECO:0000313" key="2">
    <source>
        <dbReference type="EMBL" id="KFA88005.1"/>
    </source>
</evidence>
<protein>
    <submittedName>
        <fullName evidence="2">Uncharacterized protein</fullName>
    </submittedName>
</protein>
<reference evidence="2 3" key="1">
    <citation type="submission" date="2014-07" db="EMBL/GenBank/DDBJ databases">
        <title>Draft Genome Sequence of Gephyronic Acid Producer, Cystobacter violaceus Strain Cb vi76.</title>
        <authorList>
            <person name="Stevens D.C."/>
            <person name="Young J."/>
            <person name="Carmichael R."/>
            <person name="Tan J."/>
            <person name="Taylor R.E."/>
        </authorList>
    </citation>
    <scope>NUCLEOTIDE SEQUENCE [LARGE SCALE GENOMIC DNA]</scope>
    <source>
        <strain evidence="2 3">Cb vi76</strain>
    </source>
</reference>
<name>A0A084SHS0_9BACT</name>
<keyword evidence="1" id="KW-1133">Transmembrane helix</keyword>
<evidence type="ECO:0000313" key="3">
    <source>
        <dbReference type="Proteomes" id="UP000028547"/>
    </source>
</evidence>
<organism evidence="2 3">
    <name type="scientific">Archangium violaceum Cb vi76</name>
    <dbReference type="NCBI Taxonomy" id="1406225"/>
    <lineage>
        <taxon>Bacteria</taxon>
        <taxon>Pseudomonadati</taxon>
        <taxon>Myxococcota</taxon>
        <taxon>Myxococcia</taxon>
        <taxon>Myxococcales</taxon>
        <taxon>Cystobacterineae</taxon>
        <taxon>Archangiaceae</taxon>
        <taxon>Archangium</taxon>
    </lineage>
</organism>
<evidence type="ECO:0000256" key="1">
    <source>
        <dbReference type="SAM" id="Phobius"/>
    </source>
</evidence>
<sequence>MNQEPPHLPLLEDPDHPGVFIVNRLGTLTALLIGILCVGMLLAGSFVRLDLPVQGEHPSRTESVSLGTYLARQLGLSKLPGLGGTAP</sequence>
<accession>A0A084SHS0</accession>
<feature type="transmembrane region" description="Helical" evidence="1">
    <location>
        <begin position="20"/>
        <end position="43"/>
    </location>
</feature>
<proteinExistence type="predicted"/>